<feature type="non-terminal residue" evidence="2">
    <location>
        <position position="694"/>
    </location>
</feature>
<dbReference type="OrthoDB" id="10687144at2759"/>
<comment type="caution">
    <text evidence="2">The sequence shown here is derived from an EMBL/GenBank/DDBJ whole genome shotgun (WGS) entry which is preliminary data.</text>
</comment>
<feature type="region of interest" description="Disordered" evidence="1">
    <location>
        <begin position="1"/>
        <end position="21"/>
    </location>
</feature>
<keyword evidence="3" id="KW-1185">Reference proteome</keyword>
<feature type="compositionally biased region" description="Basic and acidic residues" evidence="1">
    <location>
        <begin position="1"/>
        <end position="16"/>
    </location>
</feature>
<feature type="region of interest" description="Disordered" evidence="1">
    <location>
        <begin position="284"/>
        <end position="316"/>
    </location>
</feature>
<dbReference type="AlphaFoldDB" id="A0A3L8RST6"/>
<gene>
    <name evidence="2" type="ORF">DV515_00016254</name>
</gene>
<evidence type="ECO:0000313" key="2">
    <source>
        <dbReference type="EMBL" id="RLV84415.1"/>
    </source>
</evidence>
<accession>A0A3L8RST6</accession>
<dbReference type="Proteomes" id="UP000276834">
    <property type="component" value="Unassembled WGS sequence"/>
</dbReference>
<evidence type="ECO:0000313" key="3">
    <source>
        <dbReference type="Proteomes" id="UP000276834"/>
    </source>
</evidence>
<sequence length="694" mass="72913">MSGSEADLHSEQEPRSQGDPCPTHCSFQKTCFQLSGFCVCSPQSQPWRFSSQSQGTFPSTRSIPGTAPAAAAGKGYFSRFWGFSPWFYTFLPCQGVLGAWRCCWVTGVHNAPALLPAAFTPALVWMKDHRVRELPLLPKGAFPPCQGTIPDFQYPIHPCPLAVGAIPWLLSLVPTPPGPARGSELCLELNSPRWVGGCPVLVEQGWVCESSGTDQPGLTISNNRTKQQFLGAQLCPQQQATGTDAEQRDPGSSTLPFLLPLLSLEPVLHMGSFPALAHGTETSLLGSSAVPPGRTPGMWGSSQQLREPPGPGQGPAWQQPWAQLGSLLTDTRTKRSRLRCQQGQHGAGDTGTGLGTAGKGLGTGLGTAGIGLGTLGQGWGQPGSLLTDTRTKRSRLRCQQGQHGAGDTGTGLGTGLGTAGTGLGTARARLGTLGQGWGHGWGHWDRAGDRGTGLGTLGQGWGQGWGQPGQGWGHGWGQLGQGWGQGWGQPGSLLTDTRTKRSRLRCQQGQHGAGDTGTGLGTAGTGLGTAGTGLGTGLGTAGAGLGAPRASPGTLTAVGNARHWDKLAQIGQHSTGINWHSRALWGRNGQHSTGIHWHSRALRGRNGQHSTGIHWHSLQGIEGKERAAQHWDTLAQLLPPPECEECPEPQVCLSLPEAPPDGISWEFNQTLPGDGSAAFCWRVRPGNGCHSRKC</sequence>
<reference evidence="2 3" key="1">
    <citation type="journal article" date="2018" name="Proc. R. Soc. B">
        <title>A non-coding region near Follistatin controls head colour polymorphism in the Gouldian finch.</title>
        <authorList>
            <person name="Toomey M.B."/>
            <person name="Marques C.I."/>
            <person name="Andrade P."/>
            <person name="Araujo P.M."/>
            <person name="Sabatino S."/>
            <person name="Gazda M.A."/>
            <person name="Afonso S."/>
            <person name="Lopes R.J."/>
            <person name="Corbo J.C."/>
            <person name="Carneiro M."/>
        </authorList>
    </citation>
    <scope>NUCLEOTIDE SEQUENCE [LARGE SCALE GENOMIC DNA]</scope>
    <source>
        <strain evidence="2">Red01</strain>
        <tissue evidence="2">Muscle</tissue>
    </source>
</reference>
<protein>
    <submittedName>
        <fullName evidence="2">Uncharacterized protein</fullName>
    </submittedName>
</protein>
<name>A0A3L8RST6_CHLGU</name>
<proteinExistence type="predicted"/>
<organism evidence="2 3">
    <name type="scientific">Chloebia gouldiae</name>
    <name type="common">Gouldian finch</name>
    <name type="synonym">Erythrura gouldiae</name>
    <dbReference type="NCBI Taxonomy" id="44316"/>
    <lineage>
        <taxon>Eukaryota</taxon>
        <taxon>Metazoa</taxon>
        <taxon>Chordata</taxon>
        <taxon>Craniata</taxon>
        <taxon>Vertebrata</taxon>
        <taxon>Euteleostomi</taxon>
        <taxon>Archelosauria</taxon>
        <taxon>Archosauria</taxon>
        <taxon>Dinosauria</taxon>
        <taxon>Saurischia</taxon>
        <taxon>Theropoda</taxon>
        <taxon>Coelurosauria</taxon>
        <taxon>Aves</taxon>
        <taxon>Neognathae</taxon>
        <taxon>Neoaves</taxon>
        <taxon>Telluraves</taxon>
        <taxon>Australaves</taxon>
        <taxon>Passeriformes</taxon>
        <taxon>Passeroidea</taxon>
        <taxon>Passeridae</taxon>
        <taxon>Chloebia</taxon>
    </lineage>
</organism>
<evidence type="ECO:0000256" key="1">
    <source>
        <dbReference type="SAM" id="MobiDB-lite"/>
    </source>
</evidence>
<dbReference type="EMBL" id="QUSF01000276">
    <property type="protein sequence ID" value="RLV84415.1"/>
    <property type="molecule type" value="Genomic_DNA"/>
</dbReference>